<feature type="transmembrane region" description="Helical" evidence="13">
    <location>
        <begin position="74"/>
        <end position="96"/>
    </location>
</feature>
<evidence type="ECO:0000256" key="12">
    <source>
        <dbReference type="RuleBase" id="RU000688"/>
    </source>
</evidence>
<feature type="domain" description="G-protein coupled receptors family 1 profile" evidence="14">
    <location>
        <begin position="56"/>
        <end position="310"/>
    </location>
</feature>
<dbReference type="FunFam" id="1.20.1070.10:FF:000065">
    <property type="entry name" value="G-protein coupled receptor 4"/>
    <property type="match status" value="1"/>
</dbReference>
<evidence type="ECO:0000256" key="13">
    <source>
        <dbReference type="SAM" id="Phobius"/>
    </source>
</evidence>
<feature type="transmembrane region" description="Helical" evidence="13">
    <location>
        <begin position="198"/>
        <end position="220"/>
    </location>
</feature>
<dbReference type="OrthoDB" id="8953154at2759"/>
<dbReference type="Pfam" id="PF00001">
    <property type="entry name" value="7tm_1"/>
    <property type="match status" value="1"/>
</dbReference>
<keyword evidence="6 12" id="KW-0297">G-protein coupled receptor</keyword>
<comment type="similarity">
    <text evidence="2 12">Belongs to the G-protein coupled receptor 1 family.</text>
</comment>
<evidence type="ECO:0000256" key="9">
    <source>
        <dbReference type="ARBA" id="ARBA00023170"/>
    </source>
</evidence>
<evidence type="ECO:0000313" key="16">
    <source>
        <dbReference type="Proteomes" id="UP000770717"/>
    </source>
</evidence>
<feature type="transmembrane region" description="Helical" evidence="13">
    <location>
        <begin position="155"/>
        <end position="178"/>
    </location>
</feature>
<protein>
    <recommendedName>
        <fullName evidence="14">G-protein coupled receptors family 1 profile domain-containing protein</fullName>
    </recommendedName>
</protein>
<evidence type="ECO:0000256" key="2">
    <source>
        <dbReference type="ARBA" id="ARBA00010663"/>
    </source>
</evidence>
<dbReference type="PRINTS" id="PR00237">
    <property type="entry name" value="GPCRRHODOPSN"/>
</dbReference>
<keyword evidence="8" id="KW-1015">Disulfide bond</keyword>
<dbReference type="Gene3D" id="1.20.1070.10">
    <property type="entry name" value="Rhodopsin 7-helix transmembrane proteins"/>
    <property type="match status" value="1"/>
</dbReference>
<dbReference type="GO" id="GO:0000082">
    <property type="term" value="P:G1/S transition of mitotic cell cycle"/>
    <property type="evidence" value="ECO:0007669"/>
    <property type="project" value="TreeGrafter"/>
</dbReference>
<name>A0A8J6F5R1_ELECQ</name>
<feature type="transmembrane region" description="Helical" evidence="13">
    <location>
        <begin position="39"/>
        <end position="62"/>
    </location>
</feature>
<dbReference type="EMBL" id="WNTK01000006">
    <property type="protein sequence ID" value="KAG9481243.1"/>
    <property type="molecule type" value="Genomic_DNA"/>
</dbReference>
<evidence type="ECO:0000256" key="11">
    <source>
        <dbReference type="ARBA" id="ARBA00023224"/>
    </source>
</evidence>
<comment type="caution">
    <text evidence="15">The sequence shown here is derived from an EMBL/GenBank/DDBJ whole genome shotgun (WGS) entry which is preliminary data.</text>
</comment>
<evidence type="ECO:0000259" key="14">
    <source>
        <dbReference type="PROSITE" id="PS50262"/>
    </source>
</evidence>
<sequence length="373" mass="42666">MKQELAGGNVSWDLNTTIVTSTNGTNQSQGCQPPYEDSAIFIIILYSIVLVIGIPANILTLWLTLLQIWRKNVLAVYLFSLSLSELMYLGTIPLWILYVKNDHKWQWGPTACKITGYIFFNNIYISILLLCCISVDRYLAVEYALESRGVRRQKIAILVTVVLCSSVALIHSTVFFISDGDQTENQTTCFETLPIPPYIAHFYVARFMVGFLIPLLTLIYTNSVIKRRIETSCSFTDQQKTKVKYLAITIIIIFMICFAPYHFVLLTRAIAYYLKEHSENSCAFEEEIYTAYSIFLCLVTVNSIADPFIYVLVSENIRKDICKGMRGWKRQLSINTRSDSTYPHIHNSRDQHLDKEYSTQSGLGIADILQERN</sequence>
<comment type="subcellular location">
    <subcellularLocation>
        <location evidence="1">Cell membrane</location>
        <topology evidence="1">Multi-pass membrane protein</topology>
    </subcellularLocation>
</comment>
<dbReference type="PANTHER" id="PTHR24234">
    <property type="entry name" value="LYSOPHOSPHATIDIC ACID RECEPTOR 5/SPHINGOSYLPHOSPHORYLCHOLINE RECEPTOR"/>
    <property type="match status" value="1"/>
</dbReference>
<feature type="transmembrane region" description="Helical" evidence="13">
    <location>
        <begin position="116"/>
        <end position="135"/>
    </location>
</feature>
<dbReference type="Proteomes" id="UP000770717">
    <property type="component" value="Unassembled WGS sequence"/>
</dbReference>
<dbReference type="InterPro" id="IPR000276">
    <property type="entry name" value="GPCR_Rhodpsn"/>
</dbReference>
<dbReference type="GO" id="GO:0010972">
    <property type="term" value="P:negative regulation of G2/M transition of mitotic cell cycle"/>
    <property type="evidence" value="ECO:0007669"/>
    <property type="project" value="TreeGrafter"/>
</dbReference>
<dbReference type="PRINTS" id="PR01157">
    <property type="entry name" value="P2YPURNOCPTR"/>
</dbReference>
<dbReference type="InterPro" id="IPR017452">
    <property type="entry name" value="GPCR_Rhodpsn_7TM"/>
</dbReference>
<evidence type="ECO:0000256" key="1">
    <source>
        <dbReference type="ARBA" id="ARBA00004651"/>
    </source>
</evidence>
<keyword evidence="10" id="KW-0325">Glycoprotein</keyword>
<evidence type="ECO:0000313" key="15">
    <source>
        <dbReference type="EMBL" id="KAG9481243.1"/>
    </source>
</evidence>
<evidence type="ECO:0000256" key="6">
    <source>
        <dbReference type="ARBA" id="ARBA00023040"/>
    </source>
</evidence>
<keyword evidence="11 12" id="KW-0807">Transducer</keyword>
<dbReference type="AlphaFoldDB" id="A0A8J6F5R1"/>
<feature type="transmembrane region" description="Helical" evidence="13">
    <location>
        <begin position="245"/>
        <end position="271"/>
    </location>
</feature>
<keyword evidence="3" id="KW-1003">Cell membrane</keyword>
<accession>A0A8J6F5R1</accession>
<evidence type="ECO:0000256" key="10">
    <source>
        <dbReference type="ARBA" id="ARBA00023180"/>
    </source>
</evidence>
<proteinExistence type="inferred from homology"/>
<evidence type="ECO:0000256" key="8">
    <source>
        <dbReference type="ARBA" id="ARBA00023157"/>
    </source>
</evidence>
<feature type="transmembrane region" description="Helical" evidence="13">
    <location>
        <begin position="291"/>
        <end position="313"/>
    </location>
</feature>
<gene>
    <name evidence="15" type="ORF">GDO78_010464</name>
</gene>
<keyword evidence="9 12" id="KW-0675">Receptor</keyword>
<dbReference type="GO" id="GO:0005886">
    <property type="term" value="C:plasma membrane"/>
    <property type="evidence" value="ECO:0007669"/>
    <property type="project" value="UniProtKB-SubCell"/>
</dbReference>
<evidence type="ECO:0000256" key="7">
    <source>
        <dbReference type="ARBA" id="ARBA00023136"/>
    </source>
</evidence>
<dbReference type="PANTHER" id="PTHR24234:SF7">
    <property type="entry name" value="G-PROTEIN COUPLED RECEPTOR 132-RELATED"/>
    <property type="match status" value="1"/>
</dbReference>
<evidence type="ECO:0000256" key="5">
    <source>
        <dbReference type="ARBA" id="ARBA00022989"/>
    </source>
</evidence>
<keyword evidence="5 13" id="KW-1133">Transmembrane helix</keyword>
<keyword evidence="7 13" id="KW-0472">Membrane</keyword>
<dbReference type="PROSITE" id="PS00237">
    <property type="entry name" value="G_PROTEIN_RECEP_F1_1"/>
    <property type="match status" value="1"/>
</dbReference>
<dbReference type="SUPFAM" id="SSF81321">
    <property type="entry name" value="Family A G protein-coupled receptor-like"/>
    <property type="match status" value="1"/>
</dbReference>
<dbReference type="GO" id="GO:0004930">
    <property type="term" value="F:G protein-coupled receptor activity"/>
    <property type="evidence" value="ECO:0007669"/>
    <property type="project" value="UniProtKB-KW"/>
</dbReference>
<evidence type="ECO:0000256" key="3">
    <source>
        <dbReference type="ARBA" id="ARBA00022475"/>
    </source>
</evidence>
<evidence type="ECO:0000256" key="4">
    <source>
        <dbReference type="ARBA" id="ARBA00022692"/>
    </source>
</evidence>
<keyword evidence="16" id="KW-1185">Reference proteome</keyword>
<organism evidence="15 16">
    <name type="scientific">Eleutherodactylus coqui</name>
    <name type="common">Puerto Rican coqui</name>
    <dbReference type="NCBI Taxonomy" id="57060"/>
    <lineage>
        <taxon>Eukaryota</taxon>
        <taxon>Metazoa</taxon>
        <taxon>Chordata</taxon>
        <taxon>Craniata</taxon>
        <taxon>Vertebrata</taxon>
        <taxon>Euteleostomi</taxon>
        <taxon>Amphibia</taxon>
        <taxon>Batrachia</taxon>
        <taxon>Anura</taxon>
        <taxon>Neobatrachia</taxon>
        <taxon>Hyloidea</taxon>
        <taxon>Eleutherodactylidae</taxon>
        <taxon>Eleutherodactylinae</taxon>
        <taxon>Eleutherodactylus</taxon>
        <taxon>Eleutherodactylus</taxon>
    </lineage>
</organism>
<reference evidence="15" key="1">
    <citation type="thesis" date="2020" institute="ProQuest LLC" country="789 East Eisenhower Parkway, Ann Arbor, MI, USA">
        <title>Comparative Genomics and Chromosome Evolution.</title>
        <authorList>
            <person name="Mudd A.B."/>
        </authorList>
    </citation>
    <scope>NUCLEOTIDE SEQUENCE</scope>
    <source>
        <strain evidence="15">HN-11 Male</strain>
        <tissue evidence="15">Kidney and liver</tissue>
    </source>
</reference>
<keyword evidence="4 12" id="KW-0812">Transmembrane</keyword>
<dbReference type="PROSITE" id="PS50262">
    <property type="entry name" value="G_PROTEIN_RECEP_F1_2"/>
    <property type="match status" value="1"/>
</dbReference>